<keyword evidence="3" id="KW-1185">Reference proteome</keyword>
<evidence type="ECO:0000259" key="1">
    <source>
        <dbReference type="Pfam" id="PF18718"/>
    </source>
</evidence>
<evidence type="ECO:0000313" key="3">
    <source>
        <dbReference type="Proteomes" id="UP001163046"/>
    </source>
</evidence>
<accession>A0A9W9ZS85</accession>
<dbReference type="OrthoDB" id="10011386at2759"/>
<comment type="caution">
    <text evidence="2">The sequence shown here is derived from an EMBL/GenBank/DDBJ whole genome shotgun (WGS) entry which is preliminary data.</text>
</comment>
<gene>
    <name evidence="2" type="ORF">OS493_006761</name>
</gene>
<protein>
    <recommendedName>
        <fullName evidence="1">CxC5 like cysteine cluster associated with KDZ domain-containing protein</fullName>
    </recommendedName>
</protein>
<feature type="domain" description="CxC5 like cysteine cluster associated with KDZ" evidence="1">
    <location>
        <begin position="115"/>
        <end position="196"/>
    </location>
</feature>
<sequence>MPSVYVYHEELNALLFSVHHFPGGTPNQCELIRSQNVEESSPKVCLEQSFTATHNIRLYDLKNRENCKLVYKLITNKYPSLTHRNIAEALFKRSVKTAFKLVVLIPFQTECCGSKIKVDNRPSFPLVYTTKGSYVAALFHGQCVKCKTAWYPNYKITSDNRCVYIDPSEAGDKGYFQITSQTVFEKKLLNDISNNLWVSAGWEKSRAVQVLRSAYEEGTRGTKAGSPPEFKVDKCEVGLLPEEVCLADAPSLGCKRPNKKSLFFETTAGMLALIRPCGIVVNMTEMFTSESFTQVFLFILRTFSRDIADIAGLKY</sequence>
<dbReference type="Pfam" id="PF18718">
    <property type="entry name" value="CxC5"/>
    <property type="match status" value="1"/>
</dbReference>
<dbReference type="Proteomes" id="UP001163046">
    <property type="component" value="Unassembled WGS sequence"/>
</dbReference>
<reference evidence="2" key="1">
    <citation type="submission" date="2023-01" db="EMBL/GenBank/DDBJ databases">
        <title>Genome assembly of the deep-sea coral Lophelia pertusa.</title>
        <authorList>
            <person name="Herrera S."/>
            <person name="Cordes E."/>
        </authorList>
    </citation>
    <scope>NUCLEOTIDE SEQUENCE</scope>
    <source>
        <strain evidence="2">USNM1676648</strain>
        <tissue evidence="2">Polyp</tissue>
    </source>
</reference>
<dbReference type="EMBL" id="MU825875">
    <property type="protein sequence ID" value="KAJ7386747.1"/>
    <property type="molecule type" value="Genomic_DNA"/>
</dbReference>
<dbReference type="AlphaFoldDB" id="A0A9W9ZS85"/>
<dbReference type="InterPro" id="IPR041539">
    <property type="entry name" value="CxC5"/>
</dbReference>
<organism evidence="2 3">
    <name type="scientific">Desmophyllum pertusum</name>
    <dbReference type="NCBI Taxonomy" id="174260"/>
    <lineage>
        <taxon>Eukaryota</taxon>
        <taxon>Metazoa</taxon>
        <taxon>Cnidaria</taxon>
        <taxon>Anthozoa</taxon>
        <taxon>Hexacorallia</taxon>
        <taxon>Scleractinia</taxon>
        <taxon>Caryophylliina</taxon>
        <taxon>Caryophylliidae</taxon>
        <taxon>Desmophyllum</taxon>
    </lineage>
</organism>
<proteinExistence type="predicted"/>
<evidence type="ECO:0000313" key="2">
    <source>
        <dbReference type="EMBL" id="KAJ7386747.1"/>
    </source>
</evidence>
<name>A0A9W9ZS85_9CNID</name>